<dbReference type="Proteomes" id="UP000033452">
    <property type="component" value="Unassembled WGS sequence"/>
</dbReference>
<evidence type="ECO:0000313" key="4">
    <source>
        <dbReference type="EMBL" id="KJZ06098.1"/>
    </source>
</evidence>
<sequence length="880" mass="97072">MNNLSQMSALFINKSIIHKVFILCGLLLLLMACDTKQSKQIKAFQEDGTITIGVAWPQGRGLFVEGAKLAVQEVNDAGGVLGQTVELVIDEREEALYEALETTSILTAGEGIKEYSRVVARDFSYHNKQVVAVTGHQYSASAFSAAQIYQQNQKVFIAPTATNVLLTTMNFDYVYRMLPTNIELGHQLSQFAGHKGFKRVAVFNERSEGALELSEAFSQAAEENYGIDTAIQRSFFSDMPEREFTDYAVSFVRAHRKNPLDAIFLFTDTTLAIQIIREFKKRGLDDVLFVGGENLDNQSFWEKLGKLQQNEDSQINISVPTVFKSTSQLNNTFISKFERQYQQAPDRFATLGYDSINVILRAIKRAGTSEPSKIADEIRYSPTCRGLTGTVGFQDNGDVSGKTYIIKSFMNGRFEYRTLQDKAVSEPRAKSLNLCVELDSDDDGVVNKLDVCPNNTKLQLSKGIYLDGDFLGCPIETDSDGVPDYRDQCPNDAKEKLVNGVNEQGCPKDTDGDSIPDYRDKAPNNTQEAISAGVNNDGIPLDSDSDNVPDYLDNCVNDSVEAQSKGLNAQGCPNDSDQDSVPDYRDLCPNDRKQALSKGVNSEGCPIDTDLDNIPDYLDACPLSGKREKAGGLDAKGCPVDNDNDGVANYRDSCPDNAQNELRFGVDAVGCPIDSDKDNVSDHADACRMDTQKALAKGVDSSGCPLDQDKDGIIDVLDTCLDTLAESQIYGVDAQGCPVDSDEDAVKDYLDKCLNTPEGVQVTPDGCTVLYVHELFAEHFDRKYRITNEAKLTLSTFMQRFARTLVYDAQIIVNTSDEQANDNEYINALQDFLIANGIAKTKIVTRYSDISKDSALLQSLIIKLEVRMQTLRERPMNGGN</sequence>
<dbReference type="SUPFAM" id="SSF103647">
    <property type="entry name" value="TSP type-3 repeat"/>
    <property type="match status" value="2"/>
</dbReference>
<comment type="similarity">
    <text evidence="1">Belongs to the leucine-binding protein family.</text>
</comment>
<dbReference type="Gene3D" id="3.40.50.2300">
    <property type="match status" value="2"/>
</dbReference>
<dbReference type="PANTHER" id="PTHR30483">
    <property type="entry name" value="LEUCINE-SPECIFIC-BINDING PROTEIN"/>
    <property type="match status" value="1"/>
</dbReference>
<dbReference type="Gene3D" id="4.10.1080.10">
    <property type="entry name" value="TSP type-3 repeat"/>
    <property type="match status" value="3"/>
</dbReference>
<dbReference type="InterPro" id="IPR051010">
    <property type="entry name" value="BCAA_transport"/>
</dbReference>
<dbReference type="Pfam" id="PF02412">
    <property type="entry name" value="TSP_3"/>
    <property type="match status" value="5"/>
</dbReference>
<feature type="domain" description="Leucine-binding protein" evidence="3">
    <location>
        <begin position="126"/>
        <end position="404"/>
    </location>
</feature>
<keyword evidence="2" id="KW-0732">Signal</keyword>
<gene>
    <name evidence="4" type="ORF">TW77_20505</name>
</gene>
<dbReference type="Pfam" id="PF13458">
    <property type="entry name" value="Peripla_BP_6"/>
    <property type="match status" value="1"/>
</dbReference>
<accession>A0A0F4QEH8</accession>
<dbReference type="AlphaFoldDB" id="A0A0F4QEH8"/>
<dbReference type="InterPro" id="IPR003367">
    <property type="entry name" value="Thrombospondin_3-like_rpt"/>
</dbReference>
<dbReference type="InterPro" id="IPR028974">
    <property type="entry name" value="TSP_type-3_rpt"/>
</dbReference>
<comment type="caution">
    <text evidence="4">The sequence shown here is derived from an EMBL/GenBank/DDBJ whole genome shotgun (WGS) entry which is preliminary data.</text>
</comment>
<dbReference type="PANTHER" id="PTHR30483:SF6">
    <property type="entry name" value="PERIPLASMIC BINDING PROTEIN OF ABC TRANSPORTER FOR NATURAL AMINO ACIDS"/>
    <property type="match status" value="1"/>
</dbReference>
<dbReference type="EMBL" id="JXYA01000056">
    <property type="protein sequence ID" value="KJZ06098.1"/>
    <property type="molecule type" value="Genomic_DNA"/>
</dbReference>
<proteinExistence type="inferred from homology"/>
<dbReference type="PATRIC" id="fig|43658.5.peg.4331"/>
<dbReference type="OrthoDB" id="9147078at2"/>
<dbReference type="SUPFAM" id="SSF53822">
    <property type="entry name" value="Periplasmic binding protein-like I"/>
    <property type="match status" value="1"/>
</dbReference>
<evidence type="ECO:0000313" key="5">
    <source>
        <dbReference type="Proteomes" id="UP000033452"/>
    </source>
</evidence>
<dbReference type="InterPro" id="IPR028081">
    <property type="entry name" value="Leu-bd"/>
</dbReference>
<evidence type="ECO:0000256" key="2">
    <source>
        <dbReference type="ARBA" id="ARBA00022729"/>
    </source>
</evidence>
<evidence type="ECO:0000259" key="3">
    <source>
        <dbReference type="Pfam" id="PF13458"/>
    </source>
</evidence>
<organism evidence="4 5">
    <name type="scientific">Pseudoalteromonas rubra</name>
    <dbReference type="NCBI Taxonomy" id="43658"/>
    <lineage>
        <taxon>Bacteria</taxon>
        <taxon>Pseudomonadati</taxon>
        <taxon>Pseudomonadota</taxon>
        <taxon>Gammaproteobacteria</taxon>
        <taxon>Alteromonadales</taxon>
        <taxon>Pseudoalteromonadaceae</taxon>
        <taxon>Pseudoalteromonas</taxon>
    </lineage>
</organism>
<evidence type="ECO:0000256" key="1">
    <source>
        <dbReference type="ARBA" id="ARBA00010062"/>
    </source>
</evidence>
<dbReference type="RefSeq" id="WP_052713292.1">
    <property type="nucleotide sequence ID" value="NZ_JXYA01000056.1"/>
</dbReference>
<keyword evidence="5" id="KW-1185">Reference proteome</keyword>
<dbReference type="GO" id="GO:0007155">
    <property type="term" value="P:cell adhesion"/>
    <property type="evidence" value="ECO:0007669"/>
    <property type="project" value="InterPro"/>
</dbReference>
<protein>
    <recommendedName>
        <fullName evidence="3">Leucine-binding protein domain-containing protein</fullName>
    </recommendedName>
</protein>
<reference evidence="4 5" key="1">
    <citation type="journal article" date="2015" name="BMC Genomics">
        <title>Genome mining reveals unlocked bioactive potential of marine Gram-negative bacteria.</title>
        <authorList>
            <person name="Machado H."/>
            <person name="Sonnenschein E.C."/>
            <person name="Melchiorsen J."/>
            <person name="Gram L."/>
        </authorList>
    </citation>
    <scope>NUCLEOTIDE SEQUENCE [LARGE SCALE GENOMIC DNA]</scope>
    <source>
        <strain evidence="4 5">S2471</strain>
    </source>
</reference>
<dbReference type="InterPro" id="IPR028082">
    <property type="entry name" value="Peripla_BP_I"/>
</dbReference>
<name>A0A0F4QEH8_9GAMM</name>
<dbReference type="GO" id="GO:0005509">
    <property type="term" value="F:calcium ion binding"/>
    <property type="evidence" value="ECO:0007669"/>
    <property type="project" value="InterPro"/>
</dbReference>